<evidence type="ECO:0000256" key="7">
    <source>
        <dbReference type="ARBA" id="ARBA00022840"/>
    </source>
</evidence>
<name>A0ABR0XBN3_REHGL</name>
<gene>
    <name evidence="11" type="ORF">DH2020_010549</name>
</gene>
<proteinExistence type="inferred from homology"/>
<evidence type="ECO:0000256" key="3">
    <source>
        <dbReference type="ARBA" id="ARBA00022527"/>
    </source>
</evidence>
<comment type="catalytic activity">
    <reaction evidence="9">
        <text>L-seryl-[protein] + ATP = O-phospho-L-seryl-[protein] + ADP + H(+)</text>
        <dbReference type="Rhea" id="RHEA:17989"/>
        <dbReference type="Rhea" id="RHEA-COMP:9863"/>
        <dbReference type="Rhea" id="RHEA-COMP:11604"/>
        <dbReference type="ChEBI" id="CHEBI:15378"/>
        <dbReference type="ChEBI" id="CHEBI:29999"/>
        <dbReference type="ChEBI" id="CHEBI:30616"/>
        <dbReference type="ChEBI" id="CHEBI:83421"/>
        <dbReference type="ChEBI" id="CHEBI:456216"/>
        <dbReference type="EC" id="2.7.11.1"/>
    </reaction>
</comment>
<evidence type="ECO:0000256" key="5">
    <source>
        <dbReference type="ARBA" id="ARBA00022741"/>
    </source>
</evidence>
<keyword evidence="12" id="KW-1185">Reference proteome</keyword>
<comment type="caution">
    <text evidence="11">The sequence shown here is derived from an EMBL/GenBank/DDBJ whole genome shotgun (WGS) entry which is preliminary data.</text>
</comment>
<dbReference type="Pfam" id="PF00069">
    <property type="entry name" value="Pkinase"/>
    <property type="match status" value="2"/>
</dbReference>
<dbReference type="PROSITE" id="PS00108">
    <property type="entry name" value="PROTEIN_KINASE_ST"/>
    <property type="match status" value="1"/>
</dbReference>
<evidence type="ECO:0000256" key="8">
    <source>
        <dbReference type="ARBA" id="ARBA00047899"/>
    </source>
</evidence>
<evidence type="ECO:0000256" key="6">
    <source>
        <dbReference type="ARBA" id="ARBA00022777"/>
    </source>
</evidence>
<keyword evidence="6" id="KW-0418">Kinase</keyword>
<evidence type="ECO:0000313" key="11">
    <source>
        <dbReference type="EMBL" id="KAK6156301.1"/>
    </source>
</evidence>
<dbReference type="SMART" id="SM00220">
    <property type="entry name" value="S_TKc"/>
    <property type="match status" value="1"/>
</dbReference>
<keyword evidence="4" id="KW-0808">Transferase</keyword>
<protein>
    <recommendedName>
        <fullName evidence="2">non-specific serine/threonine protein kinase</fullName>
        <ecNumber evidence="2">2.7.11.1</ecNumber>
    </recommendedName>
</protein>
<dbReference type="Gene3D" id="3.30.200.20">
    <property type="entry name" value="Phosphorylase Kinase, domain 1"/>
    <property type="match status" value="2"/>
</dbReference>
<sequence>MEIYVDYMTHNFEILRSVSTTSTSTTTTISETKTKFITVSCSDTTCGSTPSCIESSVHYGAGIDAVVKNDLSKGKKLVIDDFHFLQRLGNGDIGTVYLVELKGSKGCLFAAKVMDKEELAYRNKESRAGIEREILGMLDHPFLPSLYATLDCPRWSCLLTEFCPGGDLHVLRQRQPEKRFDEDAVRFYASEVVAALEYLHMLGIVYRDLKPENVLVRSDGHIMLTDFDLSLKCDNSTSAAHLVYDQVESKSYHSPDDRRINSTRFSISSCILPSCVVPHASCIHPRRQRQKKYFFQKKKKNEYRGTLKIVAEPIDARSMSFVGTHEYLAPEIVSGEGHGNSVDWWTLGIFLYELFYGVTPFRGIENEFTLANIVARGLEFPKEPMVASCARDLMSQLLNKDPAKRMGSMMGATAIKGHPFFEGVNWALLRAKKMAKTLQHSPETMDYKKIDTEALNRLLLDRIQEIEQEALIRIKHEYKSLRDKLDSIVKSKSLSQGNSNSKCNLVIGTSLQHEQTRLKEP</sequence>
<dbReference type="EMBL" id="JABTTQ020000005">
    <property type="protein sequence ID" value="KAK6156301.1"/>
    <property type="molecule type" value="Genomic_DNA"/>
</dbReference>
<evidence type="ECO:0000256" key="9">
    <source>
        <dbReference type="ARBA" id="ARBA00048679"/>
    </source>
</evidence>
<dbReference type="PROSITE" id="PS50011">
    <property type="entry name" value="PROTEIN_KINASE_DOM"/>
    <property type="match status" value="1"/>
</dbReference>
<evidence type="ECO:0000256" key="1">
    <source>
        <dbReference type="ARBA" id="ARBA00009903"/>
    </source>
</evidence>
<comment type="similarity">
    <text evidence="1">Belongs to the protein kinase superfamily. AGC Ser/Thr protein kinase family.</text>
</comment>
<dbReference type="SUPFAM" id="SSF56112">
    <property type="entry name" value="Protein kinase-like (PK-like)"/>
    <property type="match status" value="1"/>
</dbReference>
<evidence type="ECO:0000259" key="10">
    <source>
        <dbReference type="PROSITE" id="PS50011"/>
    </source>
</evidence>
<dbReference type="Gene3D" id="1.10.510.10">
    <property type="entry name" value="Transferase(Phosphotransferase) domain 1"/>
    <property type="match status" value="2"/>
</dbReference>
<dbReference type="PANTHER" id="PTHR45637">
    <property type="entry name" value="FLIPPASE KINASE 1-RELATED"/>
    <property type="match status" value="1"/>
</dbReference>
<dbReference type="EC" id="2.7.11.1" evidence="2"/>
<dbReference type="InterPro" id="IPR008271">
    <property type="entry name" value="Ser/Thr_kinase_AS"/>
</dbReference>
<evidence type="ECO:0000256" key="4">
    <source>
        <dbReference type="ARBA" id="ARBA00022679"/>
    </source>
</evidence>
<evidence type="ECO:0000313" key="12">
    <source>
        <dbReference type="Proteomes" id="UP001318860"/>
    </source>
</evidence>
<feature type="domain" description="Protein kinase" evidence="10">
    <location>
        <begin position="82"/>
        <end position="421"/>
    </location>
</feature>
<evidence type="ECO:0000256" key="2">
    <source>
        <dbReference type="ARBA" id="ARBA00012513"/>
    </source>
</evidence>
<keyword evidence="3" id="KW-0723">Serine/threonine-protein kinase</keyword>
<reference evidence="11 12" key="1">
    <citation type="journal article" date="2021" name="Comput. Struct. Biotechnol. J.">
        <title>De novo genome assembly of the potent medicinal plant Rehmannia glutinosa using nanopore technology.</title>
        <authorList>
            <person name="Ma L."/>
            <person name="Dong C."/>
            <person name="Song C."/>
            <person name="Wang X."/>
            <person name="Zheng X."/>
            <person name="Niu Y."/>
            <person name="Chen S."/>
            <person name="Feng W."/>
        </authorList>
    </citation>
    <scope>NUCLEOTIDE SEQUENCE [LARGE SCALE GENOMIC DNA]</scope>
    <source>
        <strain evidence="11">DH-2019</strain>
    </source>
</reference>
<dbReference type="InterPro" id="IPR000719">
    <property type="entry name" value="Prot_kinase_dom"/>
</dbReference>
<dbReference type="Proteomes" id="UP001318860">
    <property type="component" value="Unassembled WGS sequence"/>
</dbReference>
<keyword evidence="7" id="KW-0067">ATP-binding</keyword>
<comment type="catalytic activity">
    <reaction evidence="8">
        <text>L-threonyl-[protein] + ATP = O-phospho-L-threonyl-[protein] + ADP + H(+)</text>
        <dbReference type="Rhea" id="RHEA:46608"/>
        <dbReference type="Rhea" id="RHEA-COMP:11060"/>
        <dbReference type="Rhea" id="RHEA-COMP:11605"/>
        <dbReference type="ChEBI" id="CHEBI:15378"/>
        <dbReference type="ChEBI" id="CHEBI:30013"/>
        <dbReference type="ChEBI" id="CHEBI:30616"/>
        <dbReference type="ChEBI" id="CHEBI:61977"/>
        <dbReference type="ChEBI" id="CHEBI:456216"/>
        <dbReference type="EC" id="2.7.11.1"/>
    </reaction>
</comment>
<dbReference type="InterPro" id="IPR011009">
    <property type="entry name" value="Kinase-like_dom_sf"/>
</dbReference>
<keyword evidence="5" id="KW-0547">Nucleotide-binding</keyword>
<accession>A0ABR0XBN3</accession>
<organism evidence="11 12">
    <name type="scientific">Rehmannia glutinosa</name>
    <name type="common">Chinese foxglove</name>
    <dbReference type="NCBI Taxonomy" id="99300"/>
    <lineage>
        <taxon>Eukaryota</taxon>
        <taxon>Viridiplantae</taxon>
        <taxon>Streptophyta</taxon>
        <taxon>Embryophyta</taxon>
        <taxon>Tracheophyta</taxon>
        <taxon>Spermatophyta</taxon>
        <taxon>Magnoliopsida</taxon>
        <taxon>eudicotyledons</taxon>
        <taxon>Gunneridae</taxon>
        <taxon>Pentapetalae</taxon>
        <taxon>asterids</taxon>
        <taxon>lamiids</taxon>
        <taxon>Lamiales</taxon>
        <taxon>Orobanchaceae</taxon>
        <taxon>Rehmannieae</taxon>
        <taxon>Rehmannia</taxon>
    </lineage>
</organism>